<dbReference type="EMBL" id="BGPR01011452">
    <property type="protein sequence ID" value="GBN51387.1"/>
    <property type="molecule type" value="Genomic_DNA"/>
</dbReference>
<sequence length="61" mass="7084">SRKAQRSNKLSTRTLIPRVKYSECDSEVNHAFELTTFEDIEKHSVTFIIFASYALLNFSEN</sequence>
<evidence type="ECO:0000313" key="1">
    <source>
        <dbReference type="EMBL" id="GBN51379.1"/>
    </source>
</evidence>
<evidence type="ECO:0000313" key="3">
    <source>
        <dbReference type="Proteomes" id="UP000499080"/>
    </source>
</evidence>
<dbReference type="AlphaFoldDB" id="A0A4Y2PMD3"/>
<gene>
    <name evidence="1" type="ORF">AVEN_16995_1</name>
    <name evidence="2" type="ORF">AVEN_170796_1</name>
</gene>
<keyword evidence="3" id="KW-1185">Reference proteome</keyword>
<dbReference type="EMBL" id="BGPR01011450">
    <property type="protein sequence ID" value="GBN51379.1"/>
    <property type="molecule type" value="Genomic_DNA"/>
</dbReference>
<dbReference type="Proteomes" id="UP000499080">
    <property type="component" value="Unassembled WGS sequence"/>
</dbReference>
<reference evidence="2 3" key="1">
    <citation type="journal article" date="2019" name="Sci. Rep.">
        <title>Orb-weaving spider Araneus ventricosus genome elucidates the spidroin gene catalogue.</title>
        <authorList>
            <person name="Kono N."/>
            <person name="Nakamura H."/>
            <person name="Ohtoshi R."/>
            <person name="Moran D.A.P."/>
            <person name="Shinohara A."/>
            <person name="Yoshida Y."/>
            <person name="Fujiwara M."/>
            <person name="Mori M."/>
            <person name="Tomita M."/>
            <person name="Arakawa K."/>
        </authorList>
    </citation>
    <scope>NUCLEOTIDE SEQUENCE [LARGE SCALE GENOMIC DNA]</scope>
</reference>
<organism evidence="2 3">
    <name type="scientific">Araneus ventricosus</name>
    <name type="common">Orbweaver spider</name>
    <name type="synonym">Epeira ventricosa</name>
    <dbReference type="NCBI Taxonomy" id="182803"/>
    <lineage>
        <taxon>Eukaryota</taxon>
        <taxon>Metazoa</taxon>
        <taxon>Ecdysozoa</taxon>
        <taxon>Arthropoda</taxon>
        <taxon>Chelicerata</taxon>
        <taxon>Arachnida</taxon>
        <taxon>Araneae</taxon>
        <taxon>Araneomorphae</taxon>
        <taxon>Entelegynae</taxon>
        <taxon>Araneoidea</taxon>
        <taxon>Araneidae</taxon>
        <taxon>Araneus</taxon>
    </lineage>
</organism>
<proteinExistence type="predicted"/>
<name>A0A4Y2PMD3_ARAVE</name>
<protein>
    <submittedName>
        <fullName evidence="2">Uncharacterized protein</fullName>
    </submittedName>
</protein>
<evidence type="ECO:0000313" key="2">
    <source>
        <dbReference type="EMBL" id="GBN51387.1"/>
    </source>
</evidence>
<feature type="non-terminal residue" evidence="2">
    <location>
        <position position="1"/>
    </location>
</feature>
<comment type="caution">
    <text evidence="2">The sequence shown here is derived from an EMBL/GenBank/DDBJ whole genome shotgun (WGS) entry which is preliminary data.</text>
</comment>
<accession>A0A4Y2PMD3</accession>